<accession>A0ABW2SR67</accession>
<dbReference type="Proteomes" id="UP001596514">
    <property type="component" value="Unassembled WGS sequence"/>
</dbReference>
<proteinExistence type="predicted"/>
<sequence>MPEDNSPELHVTFNDHFTPHATAGIYTVRARQELYKENGERIDTGEEALPESAQRFEIRPVRFVLKSASVHALYPPAGSAGRYGTVLPHITLSRAVLPWERELTGTRAREHAPWLALLVFAEGELPGDESAMGQSARRTVADLIDPAEAGVIGPNLGGPSLTPEVLSSKCETIDVPAGVFRAVVPYQDELYYLAHVRDVNVPTRRQGGEDIVEGRYAVITANRFARVPGRYAVHLVSLEGYEPHAAPNPPTGHDAVRLCALWSWSFHHAPDSVLDIPGLITNLVAPSRTDRENLALRVNVPAPEGEPEAAEAYARERLRLGYAPVPFRTLSGEATYAWYRGPFTPVTAPQVPDPGLAPGHTTADHALIYEEEHGLFDVSYAAAWTLGRTLALADPDYAAQLARARREIANRAAVLRKVAADLTRAGRSLETGRSLRALRELAEAAGGQALAEALAAPQAEEPLPLRPRRRSGRLTTQAILADERSVSALREAAEEHVGSMPEWLEGLSRLAGVPFAYLVPDARMLPPESLRMFRIDPAWVRAMLAGAADVGLHTSQDLALDAQIRSAVGRRRNAALPAAGLLIYSTLVRAWPDFPIFAFAGGTDGAEGAQPAELRRERLADDVLLCLFDAVPDRLEIREPGQGIHFGLDQGDVIGLRSLGGTGRPPLGTPLEGETFPERGDGADDDGDTVFTRYLRPRPAGQIPDVLRLRGTDGFVPGLAAAFDRPDLAPGEFALQLVNAPLVQELRPLSDGSL</sequence>
<reference evidence="3" key="1">
    <citation type="journal article" date="2019" name="Int. J. Syst. Evol. Microbiol.">
        <title>The Global Catalogue of Microorganisms (GCM) 10K type strain sequencing project: providing services to taxonomists for standard genome sequencing and annotation.</title>
        <authorList>
            <consortium name="The Broad Institute Genomics Platform"/>
            <consortium name="The Broad Institute Genome Sequencing Center for Infectious Disease"/>
            <person name="Wu L."/>
            <person name="Ma J."/>
        </authorList>
    </citation>
    <scope>NUCLEOTIDE SEQUENCE [LARGE SCALE GENOMIC DNA]</scope>
    <source>
        <strain evidence="3">JCM 10083</strain>
    </source>
</reference>
<gene>
    <name evidence="2" type="ORF">ACFQVD_00130</name>
</gene>
<evidence type="ECO:0000256" key="1">
    <source>
        <dbReference type="SAM" id="MobiDB-lite"/>
    </source>
</evidence>
<dbReference type="EMBL" id="JBHTEE010000001">
    <property type="protein sequence ID" value="MFC7598504.1"/>
    <property type="molecule type" value="Genomic_DNA"/>
</dbReference>
<feature type="compositionally biased region" description="Low complexity" evidence="1">
    <location>
        <begin position="664"/>
        <end position="674"/>
    </location>
</feature>
<keyword evidence="3" id="KW-1185">Reference proteome</keyword>
<organism evidence="2 3">
    <name type="scientific">Streptosporangium amethystogenes subsp. fukuiense</name>
    <dbReference type="NCBI Taxonomy" id="698418"/>
    <lineage>
        <taxon>Bacteria</taxon>
        <taxon>Bacillati</taxon>
        <taxon>Actinomycetota</taxon>
        <taxon>Actinomycetes</taxon>
        <taxon>Streptosporangiales</taxon>
        <taxon>Streptosporangiaceae</taxon>
        <taxon>Streptosporangium</taxon>
    </lineage>
</organism>
<evidence type="ECO:0000313" key="3">
    <source>
        <dbReference type="Proteomes" id="UP001596514"/>
    </source>
</evidence>
<evidence type="ECO:0000313" key="2">
    <source>
        <dbReference type="EMBL" id="MFC7598504.1"/>
    </source>
</evidence>
<protein>
    <submittedName>
        <fullName evidence="2">Uncharacterized protein</fullName>
    </submittedName>
</protein>
<feature type="region of interest" description="Disordered" evidence="1">
    <location>
        <begin position="661"/>
        <end position="688"/>
    </location>
</feature>
<name>A0ABW2SR67_9ACTN</name>
<dbReference type="RefSeq" id="WP_386274056.1">
    <property type="nucleotide sequence ID" value="NZ_JBHSIJ010000002.1"/>
</dbReference>
<comment type="caution">
    <text evidence="2">The sequence shown here is derived from an EMBL/GenBank/DDBJ whole genome shotgun (WGS) entry which is preliminary data.</text>
</comment>